<proteinExistence type="predicted"/>
<keyword evidence="2" id="KW-0238">DNA-binding</keyword>
<feature type="domain" description="Zn(2)-C6 fungal-type" evidence="6">
    <location>
        <begin position="12"/>
        <end position="43"/>
    </location>
</feature>
<organism evidence="7 8">
    <name type="scientific">Penicillium chermesinum</name>
    <dbReference type="NCBI Taxonomy" id="63820"/>
    <lineage>
        <taxon>Eukaryota</taxon>
        <taxon>Fungi</taxon>
        <taxon>Dikarya</taxon>
        <taxon>Ascomycota</taxon>
        <taxon>Pezizomycotina</taxon>
        <taxon>Eurotiomycetes</taxon>
        <taxon>Eurotiomycetidae</taxon>
        <taxon>Eurotiales</taxon>
        <taxon>Aspergillaceae</taxon>
        <taxon>Penicillium</taxon>
    </lineage>
</organism>
<dbReference type="PANTHER" id="PTHR47784">
    <property type="entry name" value="STEROL UPTAKE CONTROL PROTEIN 2"/>
    <property type="match status" value="1"/>
</dbReference>
<keyword evidence="3" id="KW-0804">Transcription</keyword>
<evidence type="ECO:0000256" key="1">
    <source>
        <dbReference type="ARBA" id="ARBA00023015"/>
    </source>
</evidence>
<dbReference type="EMBL" id="JAPQKS010000004">
    <property type="protein sequence ID" value="KAJ5232783.1"/>
    <property type="molecule type" value="Genomic_DNA"/>
</dbReference>
<dbReference type="GeneID" id="83202338"/>
<evidence type="ECO:0000256" key="2">
    <source>
        <dbReference type="ARBA" id="ARBA00023125"/>
    </source>
</evidence>
<feature type="compositionally biased region" description="Low complexity" evidence="5">
    <location>
        <begin position="71"/>
        <end position="83"/>
    </location>
</feature>
<keyword evidence="1" id="KW-0805">Transcription regulation</keyword>
<evidence type="ECO:0000256" key="3">
    <source>
        <dbReference type="ARBA" id="ARBA00023163"/>
    </source>
</evidence>
<dbReference type="Pfam" id="PF00172">
    <property type="entry name" value="Zn_clus"/>
    <property type="match status" value="1"/>
</dbReference>
<dbReference type="PANTHER" id="PTHR47784:SF10">
    <property type="entry name" value="TRANSCRIPTION FACTOR, PUTATIVE (AFU_ORTHOLOGUE AFUA_6G14150)-RELATED"/>
    <property type="match status" value="1"/>
</dbReference>
<dbReference type="CDD" id="cd00067">
    <property type="entry name" value="GAL4"/>
    <property type="match status" value="1"/>
</dbReference>
<dbReference type="SMART" id="SM00066">
    <property type="entry name" value="GAL4"/>
    <property type="match status" value="1"/>
</dbReference>
<evidence type="ECO:0000259" key="6">
    <source>
        <dbReference type="PROSITE" id="PS50048"/>
    </source>
</evidence>
<feature type="compositionally biased region" description="Polar residues" evidence="5">
    <location>
        <begin position="57"/>
        <end position="70"/>
    </location>
</feature>
<dbReference type="Proteomes" id="UP001150941">
    <property type="component" value="Unassembled WGS sequence"/>
</dbReference>
<dbReference type="InterPro" id="IPR036864">
    <property type="entry name" value="Zn2-C6_fun-type_DNA-bd_sf"/>
</dbReference>
<dbReference type="InterPro" id="IPR053157">
    <property type="entry name" value="Sterol_Uptake_Regulator"/>
</dbReference>
<evidence type="ECO:0000313" key="8">
    <source>
        <dbReference type="Proteomes" id="UP001150941"/>
    </source>
</evidence>
<dbReference type="PROSITE" id="PS50048">
    <property type="entry name" value="ZN2_CY6_FUNGAL_2"/>
    <property type="match status" value="1"/>
</dbReference>
<protein>
    <recommendedName>
        <fullName evidence="6">Zn(2)-C6 fungal-type domain-containing protein</fullName>
    </recommendedName>
</protein>
<dbReference type="RefSeq" id="XP_058330775.1">
    <property type="nucleotide sequence ID" value="XM_058475035.1"/>
</dbReference>
<dbReference type="InterPro" id="IPR001138">
    <property type="entry name" value="Zn2Cys6_DnaBD"/>
</dbReference>
<dbReference type="SUPFAM" id="SSF57701">
    <property type="entry name" value="Zn2/Cys6 DNA-binding domain"/>
    <property type="match status" value="1"/>
</dbReference>
<dbReference type="Gene3D" id="4.10.240.10">
    <property type="entry name" value="Zn(2)-C6 fungal-type DNA-binding domain"/>
    <property type="match status" value="1"/>
</dbReference>
<gene>
    <name evidence="7" type="ORF">N7468_005739</name>
</gene>
<reference evidence="7" key="1">
    <citation type="submission" date="2022-11" db="EMBL/GenBank/DDBJ databases">
        <authorList>
            <person name="Petersen C."/>
        </authorList>
    </citation>
    <scope>NUCLEOTIDE SEQUENCE</scope>
    <source>
        <strain evidence="7">IBT 19713</strain>
    </source>
</reference>
<keyword evidence="4" id="KW-0539">Nucleus</keyword>
<sequence length="404" mass="45171">MPRRAHTKSRYGCDNCRRRRVKCDEQGPPCTNCIARQLSDCIYSRVVRSTLVPKPQQHPTPVGNNYPNIQPLTGGSPTTPTSPLTGNPSAIDELELMHQFSTATYQSLCVSESETHTWQVLIPRLALKHRFLMNSILALASLHLATKYEGPEALAYIDAGLEHHSLSLEPFRITIDNITPDNCDAAFAQAVVTTAISLALPQLTAARGNAFRMIDNILMVFELLQGVKKILTIAKPWIKLELFSQGKFWKNELGDLDKDTEIALHQLTHINEAEGFQSDSSHPRVNREVISNLRHCFMKFACSPDPAPVLAWLAAVDKEFIDDLRRRESFPLLILAHWSILLNGLDEQRWWARGSGRMLISEVADELKSEEPLWNSGLEWVKSKVPVECGNSYGSSPVVTNGAN</sequence>
<name>A0A9W9P2F8_9EURO</name>
<evidence type="ECO:0000256" key="5">
    <source>
        <dbReference type="SAM" id="MobiDB-lite"/>
    </source>
</evidence>
<dbReference type="GO" id="GO:0003677">
    <property type="term" value="F:DNA binding"/>
    <property type="evidence" value="ECO:0007669"/>
    <property type="project" value="UniProtKB-KW"/>
</dbReference>
<comment type="caution">
    <text evidence="7">The sequence shown here is derived from an EMBL/GenBank/DDBJ whole genome shotgun (WGS) entry which is preliminary data.</text>
</comment>
<dbReference type="GO" id="GO:0008270">
    <property type="term" value="F:zinc ion binding"/>
    <property type="evidence" value="ECO:0007669"/>
    <property type="project" value="InterPro"/>
</dbReference>
<evidence type="ECO:0000313" key="7">
    <source>
        <dbReference type="EMBL" id="KAJ5232783.1"/>
    </source>
</evidence>
<keyword evidence="8" id="KW-1185">Reference proteome</keyword>
<accession>A0A9W9P2F8</accession>
<reference evidence="7" key="2">
    <citation type="journal article" date="2023" name="IMA Fungus">
        <title>Comparative genomic study of the Penicillium genus elucidates a diverse pangenome and 15 lateral gene transfer events.</title>
        <authorList>
            <person name="Petersen C."/>
            <person name="Sorensen T."/>
            <person name="Nielsen M.R."/>
            <person name="Sondergaard T.E."/>
            <person name="Sorensen J.L."/>
            <person name="Fitzpatrick D.A."/>
            <person name="Frisvad J.C."/>
            <person name="Nielsen K.L."/>
        </authorList>
    </citation>
    <scope>NUCLEOTIDE SEQUENCE</scope>
    <source>
        <strain evidence="7">IBT 19713</strain>
    </source>
</reference>
<dbReference type="AlphaFoldDB" id="A0A9W9P2F8"/>
<feature type="region of interest" description="Disordered" evidence="5">
    <location>
        <begin position="53"/>
        <end position="83"/>
    </location>
</feature>
<dbReference type="GO" id="GO:0001228">
    <property type="term" value="F:DNA-binding transcription activator activity, RNA polymerase II-specific"/>
    <property type="evidence" value="ECO:0007669"/>
    <property type="project" value="TreeGrafter"/>
</dbReference>
<evidence type="ECO:0000256" key="4">
    <source>
        <dbReference type="ARBA" id="ARBA00023242"/>
    </source>
</evidence>
<dbReference type="OrthoDB" id="5295362at2759"/>
<dbReference type="PROSITE" id="PS00463">
    <property type="entry name" value="ZN2_CY6_FUNGAL_1"/>
    <property type="match status" value="1"/>
</dbReference>